<dbReference type="EMBL" id="JABCRI010000017">
    <property type="protein sequence ID" value="KAF8391431.1"/>
    <property type="molecule type" value="Genomic_DNA"/>
</dbReference>
<feature type="region of interest" description="Disordered" evidence="4">
    <location>
        <begin position="218"/>
        <end position="248"/>
    </location>
</feature>
<proteinExistence type="predicted"/>
<name>A0A834YTQ8_TETSI</name>
<organism evidence="7 8">
    <name type="scientific">Tetracentron sinense</name>
    <name type="common">Spur-leaf</name>
    <dbReference type="NCBI Taxonomy" id="13715"/>
    <lineage>
        <taxon>Eukaryota</taxon>
        <taxon>Viridiplantae</taxon>
        <taxon>Streptophyta</taxon>
        <taxon>Embryophyta</taxon>
        <taxon>Tracheophyta</taxon>
        <taxon>Spermatophyta</taxon>
        <taxon>Magnoliopsida</taxon>
        <taxon>Trochodendrales</taxon>
        <taxon>Trochodendraceae</taxon>
        <taxon>Tetracentron</taxon>
    </lineage>
</organism>
<keyword evidence="2" id="KW-0238">DNA-binding</keyword>
<evidence type="ECO:0000256" key="4">
    <source>
        <dbReference type="SAM" id="MobiDB-lite"/>
    </source>
</evidence>
<dbReference type="SUPFAM" id="SSF46689">
    <property type="entry name" value="Homeodomain-like"/>
    <property type="match status" value="1"/>
</dbReference>
<comment type="caution">
    <text evidence="7">The sequence shown here is derived from an EMBL/GenBank/DDBJ whole genome shotgun (WGS) entry which is preliminary data.</text>
</comment>
<dbReference type="Proteomes" id="UP000655225">
    <property type="component" value="Unassembled WGS sequence"/>
</dbReference>
<keyword evidence="3" id="KW-0539">Nucleus</keyword>
<dbReference type="GO" id="GO:0003677">
    <property type="term" value="F:DNA binding"/>
    <property type="evidence" value="ECO:0007669"/>
    <property type="project" value="UniProtKB-KW"/>
</dbReference>
<evidence type="ECO:0000313" key="7">
    <source>
        <dbReference type="EMBL" id="KAF8391431.1"/>
    </source>
</evidence>
<evidence type="ECO:0000256" key="2">
    <source>
        <dbReference type="ARBA" id="ARBA00023125"/>
    </source>
</evidence>
<keyword evidence="8" id="KW-1185">Reference proteome</keyword>
<evidence type="ECO:0000259" key="6">
    <source>
        <dbReference type="PROSITE" id="PS51294"/>
    </source>
</evidence>
<dbReference type="SMART" id="SM00717">
    <property type="entry name" value="SANT"/>
    <property type="match status" value="1"/>
</dbReference>
<evidence type="ECO:0000259" key="5">
    <source>
        <dbReference type="PROSITE" id="PS50090"/>
    </source>
</evidence>
<gene>
    <name evidence="7" type="ORF">HHK36_023736</name>
</gene>
<reference evidence="7 8" key="1">
    <citation type="submission" date="2020-04" db="EMBL/GenBank/DDBJ databases">
        <title>Plant Genome Project.</title>
        <authorList>
            <person name="Zhang R.-G."/>
        </authorList>
    </citation>
    <scope>NUCLEOTIDE SEQUENCE [LARGE SCALE GENOMIC DNA]</scope>
    <source>
        <strain evidence="7">YNK0</strain>
        <tissue evidence="7">Leaf</tissue>
    </source>
</reference>
<dbReference type="AlphaFoldDB" id="A0A834YTQ8"/>
<dbReference type="InterPro" id="IPR001005">
    <property type="entry name" value="SANT/Myb"/>
</dbReference>
<dbReference type="OMA" id="PDILFHE"/>
<feature type="domain" description="Myb-like" evidence="5">
    <location>
        <begin position="9"/>
        <end position="48"/>
    </location>
</feature>
<dbReference type="Pfam" id="PF00249">
    <property type="entry name" value="Myb_DNA-binding"/>
    <property type="match status" value="1"/>
</dbReference>
<dbReference type="PROSITE" id="PS51294">
    <property type="entry name" value="HTH_MYB"/>
    <property type="match status" value="1"/>
</dbReference>
<evidence type="ECO:0000256" key="1">
    <source>
        <dbReference type="ARBA" id="ARBA00004123"/>
    </source>
</evidence>
<accession>A0A834YTQ8</accession>
<dbReference type="PROSITE" id="PS50090">
    <property type="entry name" value="MYB_LIKE"/>
    <property type="match status" value="1"/>
</dbReference>
<dbReference type="GO" id="GO:0005634">
    <property type="term" value="C:nucleus"/>
    <property type="evidence" value="ECO:0007669"/>
    <property type="project" value="UniProtKB-SubCell"/>
</dbReference>
<dbReference type="InterPro" id="IPR015495">
    <property type="entry name" value="Myb_TF_plants"/>
</dbReference>
<dbReference type="PANTHER" id="PTHR10641">
    <property type="entry name" value="MYB FAMILY TRANSCRIPTION FACTOR"/>
    <property type="match status" value="1"/>
</dbReference>
<dbReference type="InterPro" id="IPR017930">
    <property type="entry name" value="Myb_dom"/>
</dbReference>
<protein>
    <submittedName>
        <fullName evidence="7">Uncharacterized protein</fullName>
    </submittedName>
</protein>
<evidence type="ECO:0000313" key="8">
    <source>
        <dbReference type="Proteomes" id="UP000655225"/>
    </source>
</evidence>
<dbReference type="OrthoDB" id="2143914at2759"/>
<sequence length="270" mass="30343">MGRAPCCDKIGLKKGPWTPEEDQILIDYIQEHGHGSWRTIPKNAGMRSFLFECIGYSISILSVSRLLGIQPLVNPELLMLATTLLSSQRENQNFILQNLQENQLCNSQVPNQFQSYQPNQFQTPMQEIPVCTTSSAPFLNQTQIAQTNLEQFPSNSTTFNCPDSEPNMWQDNGIPSNLMENLVSLPNYDYNSSDQPMVDPLSNVSNFQYNNNSNKNFSLASVMPTPSSSPTPLNSSSTNINSSTEDERDSYCSNMLKFEIPDILDLSEFM</sequence>
<dbReference type="CDD" id="cd00167">
    <property type="entry name" value="SANT"/>
    <property type="match status" value="1"/>
</dbReference>
<dbReference type="InterPro" id="IPR009057">
    <property type="entry name" value="Homeodomain-like_sf"/>
</dbReference>
<dbReference type="PANTHER" id="PTHR10641:SF1232">
    <property type="entry name" value="TRANSCRIPTION FACTOR MYB74"/>
    <property type="match status" value="1"/>
</dbReference>
<feature type="compositionally biased region" description="Low complexity" evidence="4">
    <location>
        <begin position="218"/>
        <end position="243"/>
    </location>
</feature>
<dbReference type="Gene3D" id="1.10.10.60">
    <property type="entry name" value="Homeodomain-like"/>
    <property type="match status" value="1"/>
</dbReference>
<feature type="domain" description="HTH myb-type" evidence="6">
    <location>
        <begin position="9"/>
        <end position="48"/>
    </location>
</feature>
<comment type="subcellular location">
    <subcellularLocation>
        <location evidence="1">Nucleus</location>
    </subcellularLocation>
</comment>
<evidence type="ECO:0000256" key="3">
    <source>
        <dbReference type="ARBA" id="ARBA00023242"/>
    </source>
</evidence>